<reference evidence="1 2" key="1">
    <citation type="submission" date="2015-10" db="EMBL/GenBank/DDBJ databases">
        <title>Corynebacteirum lowii and Corynebacterium oculi species nova, derived from human clinical disease and and emended description of Corynebacterium mastiditis.</title>
        <authorList>
            <person name="Bernard K."/>
            <person name="Pacheco A.L."/>
            <person name="Mcdougall C."/>
            <person name="Burtx T."/>
            <person name="Weibe D."/>
            <person name="Tyler S."/>
            <person name="Olson A.B."/>
            <person name="Cnockaert M."/>
            <person name="Eguchi H."/>
            <person name="Kuwahara T."/>
            <person name="Nakayama-Imaohji H."/>
            <person name="Boudewijins M."/>
            <person name="Van Hoecke F."/>
            <person name="Bernier A.-M."/>
            <person name="Vandamme P."/>
        </authorList>
    </citation>
    <scope>NUCLEOTIDE SEQUENCE [LARGE SCALE GENOMIC DNA]</scope>
    <source>
        <strain evidence="1 2">NML 130210</strain>
    </source>
</reference>
<dbReference type="RefSeq" id="WP_055122467.1">
    <property type="nucleotide sequence ID" value="NZ_LKST01000002.1"/>
</dbReference>
<name>A0A0Q1AD30_9CORY</name>
<dbReference type="STRING" id="1544416.Cocul_01359"/>
<evidence type="ECO:0000313" key="2">
    <source>
        <dbReference type="Proteomes" id="UP000050517"/>
    </source>
</evidence>
<dbReference type="InterPro" id="IPR023869">
    <property type="entry name" value="tRNA_Adeno_NH3ase_assoc_put"/>
</dbReference>
<dbReference type="NCBIfam" id="TIGR03941">
    <property type="entry name" value="tRNA_deam_assoc"/>
    <property type="match status" value="1"/>
</dbReference>
<comment type="caution">
    <text evidence="1">The sequence shown here is derived from an EMBL/GenBank/DDBJ whole genome shotgun (WGS) entry which is preliminary data.</text>
</comment>
<sequence>MEPEDYGESFAVTVTRVAGQWQVREYDDDFETIATAVSAVRALRSEGPAFALLCVEDDYFVIVRPTPQRVKLLLSDAVAATEDDFAASILDEMDAEIPYDAAEDDAWADGDFDILADLGLSEQVMGVIADDDEAWASEQLIRIAEELDFDSEFLDATGLDD</sequence>
<organism evidence="1 2">
    <name type="scientific">Corynebacterium oculi</name>
    <dbReference type="NCBI Taxonomy" id="1544416"/>
    <lineage>
        <taxon>Bacteria</taxon>
        <taxon>Bacillati</taxon>
        <taxon>Actinomycetota</taxon>
        <taxon>Actinomycetes</taxon>
        <taxon>Mycobacteriales</taxon>
        <taxon>Corynebacteriaceae</taxon>
        <taxon>Corynebacterium</taxon>
    </lineage>
</organism>
<evidence type="ECO:0008006" key="3">
    <source>
        <dbReference type="Google" id="ProtNLM"/>
    </source>
</evidence>
<proteinExistence type="predicted"/>
<dbReference type="AlphaFoldDB" id="A0A0Q1AD30"/>
<dbReference type="OrthoDB" id="5189541at2"/>
<keyword evidence="2" id="KW-1185">Reference proteome</keyword>
<dbReference type="Proteomes" id="UP000050517">
    <property type="component" value="Unassembled WGS sequence"/>
</dbReference>
<evidence type="ECO:0000313" key="1">
    <source>
        <dbReference type="EMBL" id="KQB84555.1"/>
    </source>
</evidence>
<dbReference type="PATRIC" id="fig|1544416.3.peg.1366"/>
<dbReference type="EMBL" id="LKST01000002">
    <property type="protein sequence ID" value="KQB84555.1"/>
    <property type="molecule type" value="Genomic_DNA"/>
</dbReference>
<gene>
    <name evidence="1" type="ORF">Cocul_01359</name>
</gene>
<protein>
    <recommendedName>
        <fullName evidence="3">tRNA adenosine deaminase-associated protein</fullName>
    </recommendedName>
</protein>
<accession>A0A0Q1AD30</accession>